<protein>
    <submittedName>
        <fullName evidence="2">Uncharacterized protein</fullName>
    </submittedName>
</protein>
<name>A0ABR6HYN0_9SPHN</name>
<organism evidence="2 3">
    <name type="scientific">Erythrobacter ramosus</name>
    <dbReference type="NCBI Taxonomy" id="35811"/>
    <lineage>
        <taxon>Bacteria</taxon>
        <taxon>Pseudomonadati</taxon>
        <taxon>Pseudomonadota</taxon>
        <taxon>Alphaproteobacteria</taxon>
        <taxon>Sphingomonadales</taxon>
        <taxon>Erythrobacteraceae</taxon>
        <taxon>Erythrobacter/Porphyrobacter group</taxon>
        <taxon>Erythrobacter</taxon>
    </lineage>
</organism>
<reference evidence="2 3" key="1">
    <citation type="submission" date="2020-08" db="EMBL/GenBank/DDBJ databases">
        <title>Genomic Encyclopedia of Type Strains, Phase IV (KMG-IV): sequencing the most valuable type-strain genomes for metagenomic binning, comparative biology and taxonomic classification.</title>
        <authorList>
            <person name="Goeker M."/>
        </authorList>
    </citation>
    <scope>NUCLEOTIDE SEQUENCE [LARGE SCALE GENOMIC DNA]</scope>
    <source>
        <strain evidence="2 3">DSM 8510</strain>
    </source>
</reference>
<evidence type="ECO:0000256" key="1">
    <source>
        <dbReference type="SAM" id="Phobius"/>
    </source>
</evidence>
<evidence type="ECO:0000313" key="3">
    <source>
        <dbReference type="Proteomes" id="UP000548685"/>
    </source>
</evidence>
<sequence>MRDLLDRHALILFVAFNMVAIAGTSYVHGKYGVPLPNPLWIVAISGIAALAIRSVAKSLRI</sequence>
<keyword evidence="1" id="KW-0472">Membrane</keyword>
<feature type="transmembrane region" description="Helical" evidence="1">
    <location>
        <begin position="39"/>
        <end position="56"/>
    </location>
</feature>
<proteinExistence type="predicted"/>
<evidence type="ECO:0000313" key="2">
    <source>
        <dbReference type="EMBL" id="MBB3775771.1"/>
    </source>
</evidence>
<keyword evidence="1" id="KW-1133">Transmembrane helix</keyword>
<dbReference type="Proteomes" id="UP000548685">
    <property type="component" value="Unassembled WGS sequence"/>
</dbReference>
<accession>A0ABR6HYN0</accession>
<dbReference type="EMBL" id="JACICE010000002">
    <property type="protein sequence ID" value="MBB3775771.1"/>
    <property type="molecule type" value="Genomic_DNA"/>
</dbReference>
<feature type="transmembrane region" description="Helical" evidence="1">
    <location>
        <begin position="9"/>
        <end position="27"/>
    </location>
</feature>
<keyword evidence="3" id="KW-1185">Reference proteome</keyword>
<keyword evidence="1" id="KW-0812">Transmembrane</keyword>
<gene>
    <name evidence="2" type="ORF">FHS52_001740</name>
</gene>
<comment type="caution">
    <text evidence="2">The sequence shown here is derived from an EMBL/GenBank/DDBJ whole genome shotgun (WGS) entry which is preliminary data.</text>
</comment>